<dbReference type="SUPFAM" id="SSF56112">
    <property type="entry name" value="Protein kinase-like (PK-like)"/>
    <property type="match status" value="1"/>
</dbReference>
<comment type="caution">
    <text evidence="4">The sequence shown here is derived from an EMBL/GenBank/DDBJ whole genome shotgun (WGS) entry which is preliminary data.</text>
</comment>
<evidence type="ECO:0000259" key="3">
    <source>
        <dbReference type="PROSITE" id="PS50011"/>
    </source>
</evidence>
<name>A0A813HLT1_POLGL</name>
<dbReference type="AlphaFoldDB" id="A0A813HLT1"/>
<evidence type="ECO:0000256" key="2">
    <source>
        <dbReference type="PROSITE-ProRule" id="PRU10141"/>
    </source>
</evidence>
<dbReference type="SMART" id="SM00220">
    <property type="entry name" value="S_TKc"/>
    <property type="match status" value="1"/>
</dbReference>
<dbReference type="PROSITE" id="PS50011">
    <property type="entry name" value="PROTEIN_KINASE_DOM"/>
    <property type="match status" value="1"/>
</dbReference>
<dbReference type="PANTHER" id="PTHR11909">
    <property type="entry name" value="CASEIN KINASE-RELATED"/>
    <property type="match status" value="1"/>
</dbReference>
<dbReference type="InterPro" id="IPR017441">
    <property type="entry name" value="Protein_kinase_ATP_BS"/>
</dbReference>
<dbReference type="PROSITE" id="PS00107">
    <property type="entry name" value="PROTEIN_KINASE_ATP"/>
    <property type="match status" value="1"/>
</dbReference>
<dbReference type="InterPro" id="IPR050235">
    <property type="entry name" value="CK1_Ser-Thr_kinase"/>
</dbReference>
<keyword evidence="5" id="KW-1185">Reference proteome</keyword>
<dbReference type="InterPro" id="IPR011009">
    <property type="entry name" value="Kinase-like_dom_sf"/>
</dbReference>
<evidence type="ECO:0000313" key="4">
    <source>
        <dbReference type="EMBL" id="CAE8638684.1"/>
    </source>
</evidence>
<keyword evidence="2" id="KW-0547">Nucleotide-binding</keyword>
<keyword evidence="2" id="KW-0067">ATP-binding</keyword>
<proteinExistence type="predicted"/>
<sequence length="350" mass="40088">MASNTQGKPRVPSSIANGKFEIGKKLGAGCFGEVFRAVISDSKTEIAVKFEDISNNAPQLEHEAAMLNLLRNPIQPQGFAEFYHFGKEGSFHVLAMEYLGKSLEDRVQECSGKFTPKTACLVASQVLIRIEYLHSRGVVHRDIKPENFMWGVNDKQHHLYLIDFGLSKKYFDKKHSQLKQKLSLTGTARYASLNAHRGLEQSRRDDLEAIGHMLLYFLRGQLPWSGLEAKSKQEKYRKIKEKKETTKISDLCEGYPKAFDDYLTYCRNLGFKDRPDYVYLRKLFADLRVEMEREDGKKVEAWDFEWNQGRELGELVPLLPYTNIVQPDDDQARARPRGMCCFCGGTPVDD</sequence>
<dbReference type="Pfam" id="PF00069">
    <property type="entry name" value="Pkinase"/>
    <property type="match status" value="1"/>
</dbReference>
<evidence type="ECO:0000256" key="1">
    <source>
        <dbReference type="ARBA" id="ARBA00023860"/>
    </source>
</evidence>
<feature type="domain" description="Protein kinase" evidence="3">
    <location>
        <begin position="20"/>
        <end position="284"/>
    </location>
</feature>
<feature type="binding site" evidence="2">
    <location>
        <position position="49"/>
    </location>
    <ligand>
        <name>ATP</name>
        <dbReference type="ChEBI" id="CHEBI:30616"/>
    </ligand>
</feature>
<dbReference type="InterPro" id="IPR000719">
    <property type="entry name" value="Prot_kinase_dom"/>
</dbReference>
<dbReference type="OrthoDB" id="409491at2759"/>
<dbReference type="Proteomes" id="UP000654075">
    <property type="component" value="Unassembled WGS sequence"/>
</dbReference>
<dbReference type="Gene3D" id="1.10.510.10">
    <property type="entry name" value="Transferase(Phosphotransferase) domain 1"/>
    <property type="match status" value="1"/>
</dbReference>
<gene>
    <name evidence="4" type="ORF">PGLA1383_LOCUS53823</name>
</gene>
<evidence type="ECO:0000313" key="5">
    <source>
        <dbReference type="Proteomes" id="UP000654075"/>
    </source>
</evidence>
<protein>
    <recommendedName>
        <fullName evidence="1">Casein kinase I</fullName>
    </recommendedName>
</protein>
<dbReference type="CDD" id="cd14016">
    <property type="entry name" value="STKc_CK1"/>
    <property type="match status" value="1"/>
</dbReference>
<dbReference type="GO" id="GO:0005524">
    <property type="term" value="F:ATP binding"/>
    <property type="evidence" value="ECO:0007669"/>
    <property type="project" value="UniProtKB-UniRule"/>
</dbReference>
<accession>A0A813HLT1</accession>
<reference evidence="4" key="1">
    <citation type="submission" date="2021-02" db="EMBL/GenBank/DDBJ databases">
        <authorList>
            <person name="Dougan E. K."/>
            <person name="Rhodes N."/>
            <person name="Thang M."/>
            <person name="Chan C."/>
        </authorList>
    </citation>
    <scope>NUCLEOTIDE SEQUENCE</scope>
</reference>
<dbReference type="GO" id="GO:0004672">
    <property type="term" value="F:protein kinase activity"/>
    <property type="evidence" value="ECO:0007669"/>
    <property type="project" value="InterPro"/>
</dbReference>
<dbReference type="EMBL" id="CAJNNV010032033">
    <property type="protein sequence ID" value="CAE8638684.1"/>
    <property type="molecule type" value="Genomic_DNA"/>
</dbReference>
<organism evidence="4 5">
    <name type="scientific">Polarella glacialis</name>
    <name type="common">Dinoflagellate</name>
    <dbReference type="NCBI Taxonomy" id="89957"/>
    <lineage>
        <taxon>Eukaryota</taxon>
        <taxon>Sar</taxon>
        <taxon>Alveolata</taxon>
        <taxon>Dinophyceae</taxon>
        <taxon>Suessiales</taxon>
        <taxon>Suessiaceae</taxon>
        <taxon>Polarella</taxon>
    </lineage>
</organism>